<dbReference type="GO" id="GO:0006979">
    <property type="term" value="P:response to oxidative stress"/>
    <property type="evidence" value="ECO:0007669"/>
    <property type="project" value="InterPro"/>
</dbReference>
<reference evidence="1 2" key="1">
    <citation type="submission" date="2018-05" db="EMBL/GenBank/DDBJ databases">
        <title>Complete Genome Sequence of the Nonylphenol-Degrading Bacterium Sphingobium amiense DSM 16289T.</title>
        <authorList>
            <person name="Ootsuka M."/>
            <person name="Nishizawa T."/>
            <person name="Ohta H."/>
        </authorList>
    </citation>
    <scope>NUCLEOTIDE SEQUENCE [LARGE SCALE GENOMIC DNA]</scope>
    <source>
        <strain evidence="1 2">DSM 16289</strain>
    </source>
</reference>
<dbReference type="InterPro" id="IPR052707">
    <property type="entry name" value="OsmC_Ohr_Peroxiredoxin"/>
</dbReference>
<dbReference type="InterPro" id="IPR036102">
    <property type="entry name" value="OsmC/Ohrsf"/>
</dbReference>
<sequence>MKAIGLANWQGNWKQGTGTLSTQTDTFKDKPYSFSSRFEGTPGASPEELLAVALAGCFNQALANNFGMIGFEAESIETSVAVELGYGENGHPAILSTFVTTSAKVPGIPQDRFDYCAERARTFCTIAMLLKIEIGMEATLLA</sequence>
<name>A0A494VX47_9SPHN</name>
<accession>A0A494VX47</accession>
<dbReference type="InterPro" id="IPR015946">
    <property type="entry name" value="KH_dom-like_a/b"/>
</dbReference>
<proteinExistence type="predicted"/>
<evidence type="ECO:0000313" key="2">
    <source>
        <dbReference type="Proteomes" id="UP000279959"/>
    </source>
</evidence>
<dbReference type="Proteomes" id="UP000279959">
    <property type="component" value="Chromosome"/>
</dbReference>
<organism evidence="1 2">
    <name type="scientific">Sphingobium amiense</name>
    <dbReference type="NCBI Taxonomy" id="135719"/>
    <lineage>
        <taxon>Bacteria</taxon>
        <taxon>Pseudomonadati</taxon>
        <taxon>Pseudomonadota</taxon>
        <taxon>Alphaproteobacteria</taxon>
        <taxon>Sphingomonadales</taxon>
        <taxon>Sphingomonadaceae</taxon>
        <taxon>Sphingobium</taxon>
    </lineage>
</organism>
<gene>
    <name evidence="1" type="ORF">SAMIE_1004750</name>
</gene>
<protein>
    <recommendedName>
        <fullName evidence="3">OsmC family peroxiredoxin</fullName>
    </recommendedName>
</protein>
<dbReference type="RefSeq" id="WP_066697883.1">
    <property type="nucleotide sequence ID" value="NZ_AP018664.1"/>
</dbReference>
<dbReference type="Gene3D" id="3.30.300.20">
    <property type="match status" value="1"/>
</dbReference>
<dbReference type="SUPFAM" id="SSF82784">
    <property type="entry name" value="OsmC-like"/>
    <property type="match status" value="1"/>
</dbReference>
<dbReference type="GO" id="GO:0004601">
    <property type="term" value="F:peroxidase activity"/>
    <property type="evidence" value="ECO:0007669"/>
    <property type="project" value="InterPro"/>
</dbReference>
<dbReference type="KEGG" id="sami:SAMIE_1004750"/>
<dbReference type="PANTHER" id="PTHR42830">
    <property type="entry name" value="OSMOTICALLY INDUCIBLE FAMILY PROTEIN"/>
    <property type="match status" value="1"/>
</dbReference>
<dbReference type="NCBIfam" id="TIGR03562">
    <property type="entry name" value="osmo_induc_OsmC"/>
    <property type="match status" value="1"/>
</dbReference>
<dbReference type="AlphaFoldDB" id="A0A494VX47"/>
<keyword evidence="2" id="KW-1185">Reference proteome</keyword>
<evidence type="ECO:0008006" key="3">
    <source>
        <dbReference type="Google" id="ProtNLM"/>
    </source>
</evidence>
<dbReference type="InterPro" id="IPR003718">
    <property type="entry name" value="OsmC/Ohr_fam"/>
</dbReference>
<evidence type="ECO:0000313" key="1">
    <source>
        <dbReference type="EMBL" id="BBD96974.1"/>
    </source>
</evidence>
<dbReference type="InterPro" id="IPR019904">
    <property type="entry name" value="Peroxiredoxin_OsmC"/>
</dbReference>
<dbReference type="Pfam" id="PF02566">
    <property type="entry name" value="OsmC"/>
    <property type="match status" value="1"/>
</dbReference>
<dbReference type="PANTHER" id="PTHR42830:SF1">
    <property type="entry name" value="OSMOTICALLY INDUCIBLE FAMILY PROTEIN"/>
    <property type="match status" value="1"/>
</dbReference>
<dbReference type="EMBL" id="AP018664">
    <property type="protein sequence ID" value="BBD96974.1"/>
    <property type="molecule type" value="Genomic_DNA"/>
</dbReference>